<reference evidence="1 2" key="1">
    <citation type="submission" date="2020-03" db="EMBL/GenBank/DDBJ databases">
        <authorList>
            <person name="Zhu W."/>
        </authorList>
    </citation>
    <scope>NUCLEOTIDE SEQUENCE [LARGE SCALE GENOMIC DNA]</scope>
    <source>
        <strain evidence="1 2">185</strain>
    </source>
</reference>
<dbReference type="AlphaFoldDB" id="A0A6G8S3U0"/>
<organism evidence="1 2">
    <name type="scientific">Acinetobacter lanii</name>
    <dbReference type="NCBI Taxonomy" id="2715163"/>
    <lineage>
        <taxon>Bacteria</taxon>
        <taxon>Pseudomonadati</taxon>
        <taxon>Pseudomonadota</taxon>
        <taxon>Gammaproteobacteria</taxon>
        <taxon>Moraxellales</taxon>
        <taxon>Moraxellaceae</taxon>
        <taxon>Acinetobacter</taxon>
    </lineage>
</organism>
<dbReference type="Proteomes" id="UP000501939">
    <property type="component" value="Chromosome"/>
</dbReference>
<name>A0A6G8S3U0_9GAMM</name>
<dbReference type="EMBL" id="CP049916">
    <property type="protein sequence ID" value="QIO08678.1"/>
    <property type="molecule type" value="Genomic_DNA"/>
</dbReference>
<accession>A0A6G8S3U0</accession>
<dbReference type="RefSeq" id="WP_166323684.1">
    <property type="nucleotide sequence ID" value="NZ_CP049916.1"/>
</dbReference>
<dbReference type="KEGG" id="alj:G8D99_06345"/>
<proteinExistence type="predicted"/>
<protein>
    <submittedName>
        <fullName evidence="1">Uncharacterized protein</fullName>
    </submittedName>
</protein>
<keyword evidence="2" id="KW-1185">Reference proteome</keyword>
<sequence length="97" mass="11405">MSKSIKRQLSFFLIVLFGVNAYNYVATRQIEHTVVNSSVQERAFMQKRAEYIKNHGETSMADKEIKQELAFRSRHALMNSSSLYQRVEEQDLEKFVK</sequence>
<gene>
    <name evidence="1" type="ORF">G8D99_06345</name>
</gene>
<evidence type="ECO:0000313" key="2">
    <source>
        <dbReference type="Proteomes" id="UP000501939"/>
    </source>
</evidence>
<evidence type="ECO:0000313" key="1">
    <source>
        <dbReference type="EMBL" id="QIO08678.1"/>
    </source>
</evidence>